<comment type="caution">
    <text evidence="1">The sequence shown here is derived from an EMBL/GenBank/DDBJ whole genome shotgun (WGS) entry which is preliminary data.</text>
</comment>
<dbReference type="AlphaFoldDB" id="A0AAW2WX01"/>
<gene>
    <name evidence="1" type="ORF">Slati_1726200</name>
</gene>
<reference evidence="1" key="2">
    <citation type="journal article" date="2024" name="Plant">
        <title>Genomic evolution and insights into agronomic trait innovations of Sesamum species.</title>
        <authorList>
            <person name="Miao H."/>
            <person name="Wang L."/>
            <person name="Qu L."/>
            <person name="Liu H."/>
            <person name="Sun Y."/>
            <person name="Le M."/>
            <person name="Wang Q."/>
            <person name="Wei S."/>
            <person name="Zheng Y."/>
            <person name="Lin W."/>
            <person name="Duan Y."/>
            <person name="Cao H."/>
            <person name="Xiong S."/>
            <person name="Wang X."/>
            <person name="Wei L."/>
            <person name="Li C."/>
            <person name="Ma Q."/>
            <person name="Ju M."/>
            <person name="Zhao R."/>
            <person name="Li G."/>
            <person name="Mu C."/>
            <person name="Tian Q."/>
            <person name="Mei H."/>
            <person name="Zhang T."/>
            <person name="Gao T."/>
            <person name="Zhang H."/>
        </authorList>
    </citation>
    <scope>NUCLEOTIDE SEQUENCE</scope>
    <source>
        <strain evidence="1">KEN1</strain>
    </source>
</reference>
<organism evidence="1">
    <name type="scientific">Sesamum latifolium</name>
    <dbReference type="NCBI Taxonomy" id="2727402"/>
    <lineage>
        <taxon>Eukaryota</taxon>
        <taxon>Viridiplantae</taxon>
        <taxon>Streptophyta</taxon>
        <taxon>Embryophyta</taxon>
        <taxon>Tracheophyta</taxon>
        <taxon>Spermatophyta</taxon>
        <taxon>Magnoliopsida</taxon>
        <taxon>eudicotyledons</taxon>
        <taxon>Gunneridae</taxon>
        <taxon>Pentapetalae</taxon>
        <taxon>asterids</taxon>
        <taxon>lamiids</taxon>
        <taxon>Lamiales</taxon>
        <taxon>Pedaliaceae</taxon>
        <taxon>Sesamum</taxon>
    </lineage>
</organism>
<evidence type="ECO:0000313" key="1">
    <source>
        <dbReference type="EMBL" id="KAL0445983.1"/>
    </source>
</evidence>
<accession>A0AAW2WX01</accession>
<dbReference type="EMBL" id="JACGWN010000006">
    <property type="protein sequence ID" value="KAL0445983.1"/>
    <property type="molecule type" value="Genomic_DNA"/>
</dbReference>
<dbReference type="PANTHER" id="PTHR33240:SF8">
    <property type="entry name" value="OS03G0439900 PROTEIN"/>
    <property type="match status" value="1"/>
</dbReference>
<proteinExistence type="predicted"/>
<reference evidence="1" key="1">
    <citation type="submission" date="2020-06" db="EMBL/GenBank/DDBJ databases">
        <authorList>
            <person name="Li T."/>
            <person name="Hu X."/>
            <person name="Zhang T."/>
            <person name="Song X."/>
            <person name="Zhang H."/>
            <person name="Dai N."/>
            <person name="Sheng W."/>
            <person name="Hou X."/>
            <person name="Wei L."/>
        </authorList>
    </citation>
    <scope>NUCLEOTIDE SEQUENCE</scope>
    <source>
        <strain evidence="1">KEN1</strain>
        <tissue evidence="1">Leaf</tissue>
    </source>
</reference>
<protein>
    <submittedName>
        <fullName evidence="1">Uncharacterized protein</fullName>
    </submittedName>
</protein>
<sequence>MIAGGPTDGDFGRARHAHARVARTIMEIDDKVLVGPMIHFGLVDAEGVHLPHNDALVISTTVANYTIQRNFVDSGSSADVLFYKVYKQMKLEDILLEPVDTSLYVFVGEVVHLLEQISLPLSLGPSQLEGLGWSVS</sequence>
<name>A0AAW2WX01_9LAMI</name>
<dbReference type="PANTHER" id="PTHR33240">
    <property type="entry name" value="OS08G0508500 PROTEIN"/>
    <property type="match status" value="1"/>
</dbReference>